<organism evidence="2">
    <name type="scientific">Trichuris suis</name>
    <name type="common">pig whipworm</name>
    <dbReference type="NCBI Taxonomy" id="68888"/>
    <lineage>
        <taxon>Eukaryota</taxon>
        <taxon>Metazoa</taxon>
        <taxon>Ecdysozoa</taxon>
        <taxon>Nematoda</taxon>
        <taxon>Enoplea</taxon>
        <taxon>Dorylaimia</taxon>
        <taxon>Trichinellida</taxon>
        <taxon>Trichuridae</taxon>
        <taxon>Trichuris</taxon>
    </lineage>
</organism>
<name>A0A085NBP7_9BILA</name>
<accession>A0A085NBP7</accession>
<proteinExistence type="predicted"/>
<reference evidence="2" key="1">
    <citation type="journal article" date="2014" name="Nat. Genet.">
        <title>Genome and transcriptome of the porcine whipworm Trichuris suis.</title>
        <authorList>
            <person name="Jex A.R."/>
            <person name="Nejsum P."/>
            <person name="Schwarz E.M."/>
            <person name="Hu L."/>
            <person name="Young N.D."/>
            <person name="Hall R.S."/>
            <person name="Korhonen P.K."/>
            <person name="Liao S."/>
            <person name="Thamsborg S."/>
            <person name="Xia J."/>
            <person name="Xu P."/>
            <person name="Wang S."/>
            <person name="Scheerlinck J.P."/>
            <person name="Hofmann A."/>
            <person name="Sternberg P.W."/>
            <person name="Wang J."/>
            <person name="Gasser R.B."/>
        </authorList>
    </citation>
    <scope>NUCLEOTIDE SEQUENCE [LARGE SCALE GENOMIC DNA]</scope>
    <source>
        <strain evidence="2">DCEP-RM93F</strain>
    </source>
</reference>
<evidence type="ECO:0000256" key="1">
    <source>
        <dbReference type="SAM" id="MobiDB-lite"/>
    </source>
</evidence>
<evidence type="ECO:0000313" key="2">
    <source>
        <dbReference type="EMBL" id="KFD66893.1"/>
    </source>
</evidence>
<protein>
    <submittedName>
        <fullName evidence="2">Uncharacterized protein</fullName>
    </submittedName>
</protein>
<dbReference type="AlphaFoldDB" id="A0A085NBP7"/>
<dbReference type="Proteomes" id="UP000030758">
    <property type="component" value="Unassembled WGS sequence"/>
</dbReference>
<sequence>MSYEIKDPRGRISALGSSADPLEPTLERPRPNSSGQTALATGGGTAMKRAEKICSSGSAVLIGVAASLVHDQRTQIRVIILKSTLEAKVALRRALPSRATVRHRVALDGERLTMVGAASVSATRLMGPEIKGIHGRISALGSPADPVERHWSACDIRWRAPTTPRGAQACKKVDKLYCSSYRQCPSAKPRTGKKKKTILRFENVTPWYGTVLVE</sequence>
<dbReference type="EMBL" id="KL367520">
    <property type="protein sequence ID" value="KFD66893.1"/>
    <property type="molecule type" value="Genomic_DNA"/>
</dbReference>
<feature type="compositionally biased region" description="Basic and acidic residues" evidence="1">
    <location>
        <begin position="1"/>
        <end position="10"/>
    </location>
</feature>
<feature type="region of interest" description="Disordered" evidence="1">
    <location>
        <begin position="1"/>
        <end position="44"/>
    </location>
</feature>
<gene>
    <name evidence="2" type="ORF">M514_02369</name>
</gene>